<dbReference type="EMBL" id="ML213595">
    <property type="protein sequence ID" value="TFK41378.1"/>
    <property type="molecule type" value="Genomic_DNA"/>
</dbReference>
<accession>A0A5C3MC16</accession>
<dbReference type="GO" id="GO:0005739">
    <property type="term" value="C:mitochondrion"/>
    <property type="evidence" value="ECO:0007669"/>
    <property type="project" value="TreeGrafter"/>
</dbReference>
<gene>
    <name evidence="7" type="ORF">BDQ12DRAFT_626793</name>
</gene>
<evidence type="ECO:0000256" key="2">
    <source>
        <dbReference type="ARBA" id="ARBA00006824"/>
    </source>
</evidence>
<comment type="subcellular location">
    <subcellularLocation>
        <location evidence="1">Membrane</location>
        <topology evidence="1">Multi-pass membrane protein</topology>
    </subcellularLocation>
</comment>
<evidence type="ECO:0008006" key="9">
    <source>
        <dbReference type="Google" id="ProtNLM"/>
    </source>
</evidence>
<evidence type="ECO:0000256" key="6">
    <source>
        <dbReference type="RuleBase" id="RU363053"/>
    </source>
</evidence>
<evidence type="ECO:0000256" key="5">
    <source>
        <dbReference type="ARBA" id="ARBA00023136"/>
    </source>
</evidence>
<name>A0A5C3MC16_9AGAR</name>
<keyword evidence="5" id="KW-0472">Membrane</keyword>
<proteinExistence type="inferred from homology"/>
<evidence type="ECO:0000256" key="4">
    <source>
        <dbReference type="ARBA" id="ARBA00022989"/>
    </source>
</evidence>
<dbReference type="AlphaFoldDB" id="A0A5C3MC16"/>
<dbReference type="Pfam" id="PF04117">
    <property type="entry name" value="Mpv17_PMP22"/>
    <property type="match status" value="1"/>
</dbReference>
<organism evidence="7 8">
    <name type="scientific">Crucibulum laeve</name>
    <dbReference type="NCBI Taxonomy" id="68775"/>
    <lineage>
        <taxon>Eukaryota</taxon>
        <taxon>Fungi</taxon>
        <taxon>Dikarya</taxon>
        <taxon>Basidiomycota</taxon>
        <taxon>Agaricomycotina</taxon>
        <taxon>Agaricomycetes</taxon>
        <taxon>Agaricomycetidae</taxon>
        <taxon>Agaricales</taxon>
        <taxon>Agaricineae</taxon>
        <taxon>Nidulariaceae</taxon>
        <taxon>Crucibulum</taxon>
    </lineage>
</organism>
<dbReference type="OrthoDB" id="10267969at2759"/>
<dbReference type="Proteomes" id="UP000308652">
    <property type="component" value="Unassembled WGS sequence"/>
</dbReference>
<keyword evidence="4" id="KW-1133">Transmembrane helix</keyword>
<dbReference type="InterPro" id="IPR007248">
    <property type="entry name" value="Mpv17_PMP22"/>
</dbReference>
<sequence>MATLSLARAYQLSFDARPHSTLAVTGGCLNALGDFVAQVSSNVVCLGREEHEKRQPYDYVRTMRFFAFGVMISPMMGRWNTFLEHRFPLRSTLASGGKGKVSFKALSKRVAADQLMMAPVGLGLFLGSMGMMEGRSRRQISEKFRDLYPTAILANWKVWPAAQFVNFRFMPLPYRVPFSQTCGVFWTLYLSILNAKEDDKQDTRTAMRRTIDS</sequence>
<keyword evidence="8" id="KW-1185">Reference proteome</keyword>
<protein>
    <recommendedName>
        <fullName evidence="9">Protein sym1</fullName>
    </recommendedName>
</protein>
<evidence type="ECO:0000256" key="3">
    <source>
        <dbReference type="ARBA" id="ARBA00022692"/>
    </source>
</evidence>
<dbReference type="PANTHER" id="PTHR11266">
    <property type="entry name" value="PEROXISOMAL MEMBRANE PROTEIN 2, PXMP2 MPV17"/>
    <property type="match status" value="1"/>
</dbReference>
<comment type="similarity">
    <text evidence="2 6">Belongs to the peroxisomal membrane protein PXMP2/4 family.</text>
</comment>
<keyword evidence="3" id="KW-0812">Transmembrane</keyword>
<dbReference type="STRING" id="68775.A0A5C3MC16"/>
<evidence type="ECO:0000313" key="7">
    <source>
        <dbReference type="EMBL" id="TFK41378.1"/>
    </source>
</evidence>
<dbReference type="PANTHER" id="PTHR11266:SF50">
    <property type="entry name" value="VACUOLAR MEMBRANE PROTEIN YOR292C"/>
    <property type="match status" value="1"/>
</dbReference>
<evidence type="ECO:0000313" key="8">
    <source>
        <dbReference type="Proteomes" id="UP000308652"/>
    </source>
</evidence>
<dbReference type="GO" id="GO:0016020">
    <property type="term" value="C:membrane"/>
    <property type="evidence" value="ECO:0007669"/>
    <property type="project" value="UniProtKB-SubCell"/>
</dbReference>
<evidence type="ECO:0000256" key="1">
    <source>
        <dbReference type="ARBA" id="ARBA00004141"/>
    </source>
</evidence>
<reference evidence="7 8" key="1">
    <citation type="journal article" date="2019" name="Nat. Ecol. Evol.">
        <title>Megaphylogeny resolves global patterns of mushroom evolution.</title>
        <authorList>
            <person name="Varga T."/>
            <person name="Krizsan K."/>
            <person name="Foldi C."/>
            <person name="Dima B."/>
            <person name="Sanchez-Garcia M."/>
            <person name="Sanchez-Ramirez S."/>
            <person name="Szollosi G.J."/>
            <person name="Szarkandi J.G."/>
            <person name="Papp V."/>
            <person name="Albert L."/>
            <person name="Andreopoulos W."/>
            <person name="Angelini C."/>
            <person name="Antonin V."/>
            <person name="Barry K.W."/>
            <person name="Bougher N.L."/>
            <person name="Buchanan P."/>
            <person name="Buyck B."/>
            <person name="Bense V."/>
            <person name="Catcheside P."/>
            <person name="Chovatia M."/>
            <person name="Cooper J."/>
            <person name="Damon W."/>
            <person name="Desjardin D."/>
            <person name="Finy P."/>
            <person name="Geml J."/>
            <person name="Haridas S."/>
            <person name="Hughes K."/>
            <person name="Justo A."/>
            <person name="Karasinski D."/>
            <person name="Kautmanova I."/>
            <person name="Kiss B."/>
            <person name="Kocsube S."/>
            <person name="Kotiranta H."/>
            <person name="LaButti K.M."/>
            <person name="Lechner B.E."/>
            <person name="Liimatainen K."/>
            <person name="Lipzen A."/>
            <person name="Lukacs Z."/>
            <person name="Mihaltcheva S."/>
            <person name="Morgado L.N."/>
            <person name="Niskanen T."/>
            <person name="Noordeloos M.E."/>
            <person name="Ohm R.A."/>
            <person name="Ortiz-Santana B."/>
            <person name="Ovrebo C."/>
            <person name="Racz N."/>
            <person name="Riley R."/>
            <person name="Savchenko A."/>
            <person name="Shiryaev A."/>
            <person name="Soop K."/>
            <person name="Spirin V."/>
            <person name="Szebenyi C."/>
            <person name="Tomsovsky M."/>
            <person name="Tulloss R.E."/>
            <person name="Uehling J."/>
            <person name="Grigoriev I.V."/>
            <person name="Vagvolgyi C."/>
            <person name="Papp T."/>
            <person name="Martin F.M."/>
            <person name="Miettinen O."/>
            <person name="Hibbett D.S."/>
            <person name="Nagy L.G."/>
        </authorList>
    </citation>
    <scope>NUCLEOTIDE SEQUENCE [LARGE SCALE GENOMIC DNA]</scope>
    <source>
        <strain evidence="7 8">CBS 166.37</strain>
    </source>
</reference>